<name>A0A8D9FRJ9_9VIRU</name>
<evidence type="ECO:0000313" key="1">
    <source>
        <dbReference type="EMBL" id="CAG7580507.1"/>
    </source>
</evidence>
<dbReference type="EMBL" id="OU342829">
    <property type="protein sequence ID" value="CAG7580507.1"/>
    <property type="molecule type" value="Genomic_DNA"/>
</dbReference>
<organism evidence="1">
    <name type="scientific">uncultured marine phage</name>
    <dbReference type="NCBI Taxonomy" id="707152"/>
    <lineage>
        <taxon>Viruses</taxon>
        <taxon>environmental samples</taxon>
    </lineage>
</organism>
<gene>
    <name evidence="1" type="ORF">SLAVMIC_00450</name>
</gene>
<protein>
    <submittedName>
        <fullName evidence="1">Uncharacterized protein</fullName>
    </submittedName>
</protein>
<proteinExistence type="predicted"/>
<reference evidence="1" key="1">
    <citation type="submission" date="2021-06" db="EMBL/GenBank/DDBJ databases">
        <authorList>
            <person name="Gannon L."/>
            <person name="Redgwell R T."/>
            <person name="Michniewski S."/>
            <person name="Harrison D C."/>
            <person name="Millard A."/>
        </authorList>
    </citation>
    <scope>NUCLEOTIDE SEQUENCE</scope>
</reference>
<accession>A0A8D9FRJ9</accession>
<sequence length="1043" mass="118785">MAIYFSILPPPTGTEGVRVPFIPDIDALLKFAEGEIGIADAINFDATYKQLSSSKFPTLEALEIFANSSNFTTTKELASYDKGNGRYRIPEGDINVQGTDSMGLKALEKTVVKAIFETQKPYIELIPIVIQVLSKLEIISAKGLALIDRSRKPIVNPKSLTYKLNKSKKELNQMTNIGKDKSEPFGNLTEEDKIKGVDMGNMQTDPRQVSEEFADIGNFDWEILSIDYSTGLYIPSIDYKRIYRNIIDNPIVLDDSGDPEDTITEDEKPPVVVFAYYDHNGDVKAPPTQWLDRTFSPGSVGPSITKWYGTWDQLKDNDSEKYKSFLKKFVSDRLFKKLGRRDVDMEREIYNFIEPKIDPKEFVKDANENCFMNRLPKLNKDGLDLGRDSGTDVTRVTGGRRNMFLPKTIRYNGKDIAIDPEADYELQLIKLVPTKEFYYEGDYDVYNQNLKKTTPIAGNYMGRNVRDALTRDQYDAAGYPVIKPTNASPRRVQTQFKYKFDADNTTDESFHDDKVTYVIEGILRENPKKDAEGGATDDDGWYYKPDFFTAIKDFIDILINIFSEVIPEINSLIKLFKSPHEFIFDTIFSKIEENFEAFSGELLGKFKSLADFKDKFEMAEFIKNSPDLKKYVSLDEDLNYRFILDGFAGMELLGFNFGINIVDFLPRLVLEKSNNFSLNNIKKSINGNFLPTQPNNAVVGNGGSTKTGDKKPVNASVRKEQSDGTYQWETVSVEYSTGDFVQSVDYEYIYITKDVENLLAKGDELFEAAIKQDMASDQALDALTNYNMALEKDPNNQLIKDKINELKDKFKFNIQMIVQFLINFVSMPIKLIISILGEIVDFFKGLGKIPELPSNLEEFLSFEWILKYVKPTAILDLIGLKFNPEQLFKWLDQVKGGEVDPDFKFDLSEIVSAPFLFQLPKVTPEQLEIMGTKPLELMTAVFKMIELLIENILCFIWNTLNLDVIIPCPSFNISKYAAADLPLEDLQSVLNGESSALNKGDEVPYKFVYDVKLEDGTIIKDLNYAELQKFMKSNQEFNYEVLE</sequence>